<dbReference type="FunFam" id="3.50.50.60:FF:000228">
    <property type="entry name" value="FAD-containing monooxygenase EthA"/>
    <property type="match status" value="1"/>
</dbReference>
<protein>
    <submittedName>
        <fullName evidence="8">Monooxygenase flavin-binding family protein-like protein</fullName>
    </submittedName>
</protein>
<keyword evidence="3" id="KW-0274">FAD</keyword>
<dbReference type="Pfam" id="PF00743">
    <property type="entry name" value="FMO-like"/>
    <property type="match status" value="1"/>
</dbReference>
<keyword evidence="5" id="KW-0560">Oxidoreductase</keyword>
<evidence type="ECO:0000256" key="4">
    <source>
        <dbReference type="ARBA" id="ARBA00022857"/>
    </source>
</evidence>
<evidence type="ECO:0000256" key="7">
    <source>
        <dbReference type="SAM" id="MobiDB-lite"/>
    </source>
</evidence>
<evidence type="ECO:0000313" key="8">
    <source>
        <dbReference type="EMBL" id="KAG9238016.1"/>
    </source>
</evidence>
<sequence length="529" mass="59012">MGSISANQHAEFDVIIVGAGLSGINAAYRVQTELPDYTYTILESRNAIGGTWDLFRYPGIRSDSDLYTFGFPWRPWTETKAIADGTSIRNYIRECAEKFGIDRKIQFSNKLQASNWSTSEQRWELSVKQGNEGARSRKLKARFVILSTGYYDYNQPLETKIPNLGAFKGQTIHPQFWPEELDYSNKKIIIIGSGATAITLFPNLAEKAASVTMLQRSPSYVLALPTVDPTGNMIRKVFPEWLSSRLIRWKFLVLPFLIFSFCRSFPNAAKKIMQRQMKQSLPADVPIDPHFNPSYNPWEQRLCICPDGDFFDALQKQNTNIVTDTIQTVTESGIITASGQELDADIIVTATGLKMMFAGGAKLTVDKKPVALNEKLLWKNTMIQDVPNAAVVVGYTNASWTLGSDTAALLMCRILKRMRRLNLTSAAPTLGSTFTSPHTNGHTKGDPEGKTEINGQLQTIDPQWHGMKTVSLLNLSSTYLEKAKGAIPKAGDRGPWRPRSNYFVDAWGAVFGNITRGLRFEGGEELKGR</sequence>
<proteinExistence type="predicted"/>
<keyword evidence="6 8" id="KW-0503">Monooxygenase</keyword>
<name>A0A9P7YQX2_9HELO</name>
<dbReference type="PANTHER" id="PTHR43872">
    <property type="entry name" value="MONOOXYGENASE, PUTATIVE (AFU_ORTHOLOGUE AFUA_8G02570)-RELATED"/>
    <property type="match status" value="1"/>
</dbReference>
<dbReference type="EMBL" id="MU251376">
    <property type="protein sequence ID" value="KAG9238016.1"/>
    <property type="molecule type" value="Genomic_DNA"/>
</dbReference>
<reference evidence="8" key="1">
    <citation type="journal article" date="2021" name="IMA Fungus">
        <title>Genomic characterization of three marine fungi, including Emericellopsis atlantica sp. nov. with signatures of a generalist lifestyle and marine biomass degradation.</title>
        <authorList>
            <person name="Hagestad O.C."/>
            <person name="Hou L."/>
            <person name="Andersen J.H."/>
            <person name="Hansen E.H."/>
            <person name="Altermark B."/>
            <person name="Li C."/>
            <person name="Kuhnert E."/>
            <person name="Cox R.J."/>
            <person name="Crous P.W."/>
            <person name="Spatafora J.W."/>
            <person name="Lail K."/>
            <person name="Amirebrahimi M."/>
            <person name="Lipzen A."/>
            <person name="Pangilinan J."/>
            <person name="Andreopoulos W."/>
            <person name="Hayes R.D."/>
            <person name="Ng V."/>
            <person name="Grigoriev I.V."/>
            <person name="Jackson S.A."/>
            <person name="Sutton T.D.S."/>
            <person name="Dobson A.D.W."/>
            <person name="Rama T."/>
        </authorList>
    </citation>
    <scope>NUCLEOTIDE SEQUENCE</scope>
    <source>
        <strain evidence="8">TRa018bII</strain>
    </source>
</reference>
<dbReference type="Proteomes" id="UP000824998">
    <property type="component" value="Unassembled WGS sequence"/>
</dbReference>
<evidence type="ECO:0000256" key="2">
    <source>
        <dbReference type="ARBA" id="ARBA00022630"/>
    </source>
</evidence>
<keyword evidence="2" id="KW-0285">Flavoprotein</keyword>
<comment type="caution">
    <text evidence="8">The sequence shown here is derived from an EMBL/GenBank/DDBJ whole genome shotgun (WGS) entry which is preliminary data.</text>
</comment>
<organism evidence="8 9">
    <name type="scientific">Amylocarpus encephaloides</name>
    <dbReference type="NCBI Taxonomy" id="45428"/>
    <lineage>
        <taxon>Eukaryota</taxon>
        <taxon>Fungi</taxon>
        <taxon>Dikarya</taxon>
        <taxon>Ascomycota</taxon>
        <taxon>Pezizomycotina</taxon>
        <taxon>Leotiomycetes</taxon>
        <taxon>Helotiales</taxon>
        <taxon>Helotiales incertae sedis</taxon>
        <taxon>Amylocarpus</taxon>
    </lineage>
</organism>
<evidence type="ECO:0000256" key="3">
    <source>
        <dbReference type="ARBA" id="ARBA00022827"/>
    </source>
</evidence>
<dbReference type="Gene3D" id="3.50.50.60">
    <property type="entry name" value="FAD/NAD(P)-binding domain"/>
    <property type="match status" value="2"/>
</dbReference>
<dbReference type="GO" id="GO:0050661">
    <property type="term" value="F:NADP binding"/>
    <property type="evidence" value="ECO:0007669"/>
    <property type="project" value="InterPro"/>
</dbReference>
<dbReference type="GO" id="GO:0050660">
    <property type="term" value="F:flavin adenine dinucleotide binding"/>
    <property type="evidence" value="ECO:0007669"/>
    <property type="project" value="InterPro"/>
</dbReference>
<dbReference type="OrthoDB" id="66881at2759"/>
<dbReference type="Pfam" id="PF01946">
    <property type="entry name" value="Thi4"/>
    <property type="match status" value="1"/>
</dbReference>
<dbReference type="InterPro" id="IPR051820">
    <property type="entry name" value="FAD-binding_MO"/>
</dbReference>
<dbReference type="SUPFAM" id="SSF51905">
    <property type="entry name" value="FAD/NAD(P)-binding domain"/>
    <property type="match status" value="1"/>
</dbReference>
<feature type="region of interest" description="Disordered" evidence="7">
    <location>
        <begin position="429"/>
        <end position="452"/>
    </location>
</feature>
<dbReference type="AlphaFoldDB" id="A0A9P7YQX2"/>
<gene>
    <name evidence="8" type="ORF">BJ875DRAFT_452058</name>
</gene>
<dbReference type="PANTHER" id="PTHR43872:SF1">
    <property type="entry name" value="MONOOXYGENASE, PUTATIVE (AFU_ORTHOLOGUE AFUA_8G02570)-RELATED"/>
    <property type="match status" value="1"/>
</dbReference>
<evidence type="ECO:0000256" key="1">
    <source>
        <dbReference type="ARBA" id="ARBA00001974"/>
    </source>
</evidence>
<feature type="compositionally biased region" description="Polar residues" evidence="7">
    <location>
        <begin position="429"/>
        <end position="442"/>
    </location>
</feature>
<evidence type="ECO:0000256" key="6">
    <source>
        <dbReference type="ARBA" id="ARBA00023033"/>
    </source>
</evidence>
<dbReference type="GO" id="GO:0004499">
    <property type="term" value="F:N,N-dimethylaniline monooxygenase activity"/>
    <property type="evidence" value="ECO:0007669"/>
    <property type="project" value="InterPro"/>
</dbReference>
<evidence type="ECO:0000256" key="5">
    <source>
        <dbReference type="ARBA" id="ARBA00023002"/>
    </source>
</evidence>
<evidence type="ECO:0000313" key="9">
    <source>
        <dbReference type="Proteomes" id="UP000824998"/>
    </source>
</evidence>
<dbReference type="InterPro" id="IPR020946">
    <property type="entry name" value="Flavin_mOase-like"/>
</dbReference>
<keyword evidence="9" id="KW-1185">Reference proteome</keyword>
<dbReference type="InterPro" id="IPR036188">
    <property type="entry name" value="FAD/NAD-bd_sf"/>
</dbReference>
<comment type="cofactor">
    <cofactor evidence="1">
        <name>FAD</name>
        <dbReference type="ChEBI" id="CHEBI:57692"/>
    </cofactor>
</comment>
<accession>A0A9P7YQX2</accession>
<dbReference type="PRINTS" id="PR00368">
    <property type="entry name" value="FADPNR"/>
</dbReference>
<keyword evidence="4" id="KW-0521">NADP</keyword>